<organism evidence="3 4">
    <name type="scientific">Moniliophthora roreri</name>
    <name type="common">Frosty pod rot fungus</name>
    <name type="synonym">Monilia roreri</name>
    <dbReference type="NCBI Taxonomy" id="221103"/>
    <lineage>
        <taxon>Eukaryota</taxon>
        <taxon>Fungi</taxon>
        <taxon>Dikarya</taxon>
        <taxon>Basidiomycota</taxon>
        <taxon>Agaricomycotina</taxon>
        <taxon>Agaricomycetes</taxon>
        <taxon>Agaricomycetidae</taxon>
        <taxon>Agaricales</taxon>
        <taxon>Marasmiineae</taxon>
        <taxon>Marasmiaceae</taxon>
        <taxon>Moniliophthora</taxon>
    </lineage>
</organism>
<evidence type="ECO:0000256" key="2">
    <source>
        <dbReference type="SAM" id="Phobius"/>
    </source>
</evidence>
<proteinExistence type="predicted"/>
<dbReference type="EMBL" id="LATX01002509">
    <property type="protein sequence ID" value="KTB27991.1"/>
    <property type="molecule type" value="Genomic_DNA"/>
</dbReference>
<feature type="transmembrane region" description="Helical" evidence="2">
    <location>
        <begin position="97"/>
        <end position="119"/>
    </location>
</feature>
<reference evidence="3 4" key="1">
    <citation type="submission" date="2015-12" db="EMBL/GenBank/DDBJ databases">
        <title>Draft genome sequence of Moniliophthora roreri, the causal agent of frosty pod rot of cacao.</title>
        <authorList>
            <person name="Aime M.C."/>
            <person name="Diaz-Valderrama J.R."/>
            <person name="Kijpornyongpan T."/>
            <person name="Phillips-Mora W."/>
        </authorList>
    </citation>
    <scope>NUCLEOTIDE SEQUENCE [LARGE SCALE GENOMIC DNA]</scope>
    <source>
        <strain evidence="3 4">MCA 2952</strain>
    </source>
</reference>
<evidence type="ECO:0000256" key="1">
    <source>
        <dbReference type="SAM" id="MobiDB-lite"/>
    </source>
</evidence>
<feature type="compositionally biased region" description="Polar residues" evidence="1">
    <location>
        <begin position="184"/>
        <end position="197"/>
    </location>
</feature>
<name>A0A0W0EVA4_MONRR</name>
<feature type="region of interest" description="Disordered" evidence="1">
    <location>
        <begin position="152"/>
        <end position="197"/>
    </location>
</feature>
<keyword evidence="2" id="KW-1133">Transmembrane helix</keyword>
<gene>
    <name evidence="3" type="ORF">WG66_19432</name>
</gene>
<sequence>MPEGTQKFSVATEVQAVMPGLIFAHLIWHTCRSFCIHASGDVVINGHTFNASIITALLPSNTKSTHTPIGVSSQVVTQSSTSPSNNLTARSAPSPGIIAGAILGGIIISLFFIVIFRIYHRKRKQRQRQLPPSESTISPYPDTYVYNDSATTFMKRNPKRREDAADEQQSSVPQAHDVLAAPNGPSTQLESASQEEL</sequence>
<accession>A0A0W0EVA4</accession>
<evidence type="ECO:0000313" key="3">
    <source>
        <dbReference type="EMBL" id="KTB27991.1"/>
    </source>
</evidence>
<protein>
    <submittedName>
        <fullName evidence="3">Uncharacterized protein</fullName>
    </submittedName>
</protein>
<keyword evidence="2" id="KW-0472">Membrane</keyword>
<dbReference type="AlphaFoldDB" id="A0A0W0EVA4"/>
<dbReference type="Proteomes" id="UP000054988">
    <property type="component" value="Unassembled WGS sequence"/>
</dbReference>
<comment type="caution">
    <text evidence="3">The sequence shown here is derived from an EMBL/GenBank/DDBJ whole genome shotgun (WGS) entry which is preliminary data.</text>
</comment>
<evidence type="ECO:0000313" key="4">
    <source>
        <dbReference type="Proteomes" id="UP000054988"/>
    </source>
</evidence>
<keyword evidence="2" id="KW-0812">Transmembrane</keyword>